<accession>A0A2I0BAD3</accession>
<organism evidence="3 4">
    <name type="scientific">Apostasia shenzhenica</name>
    <dbReference type="NCBI Taxonomy" id="1088818"/>
    <lineage>
        <taxon>Eukaryota</taxon>
        <taxon>Viridiplantae</taxon>
        <taxon>Streptophyta</taxon>
        <taxon>Embryophyta</taxon>
        <taxon>Tracheophyta</taxon>
        <taxon>Spermatophyta</taxon>
        <taxon>Magnoliopsida</taxon>
        <taxon>Liliopsida</taxon>
        <taxon>Asparagales</taxon>
        <taxon>Orchidaceae</taxon>
        <taxon>Apostasioideae</taxon>
        <taxon>Apostasia</taxon>
    </lineage>
</organism>
<proteinExistence type="inferred from homology"/>
<dbReference type="Pfam" id="PF00450">
    <property type="entry name" value="Peptidase_S10"/>
    <property type="match status" value="1"/>
</dbReference>
<evidence type="ECO:0000313" key="4">
    <source>
        <dbReference type="Proteomes" id="UP000236161"/>
    </source>
</evidence>
<evidence type="ECO:0000256" key="2">
    <source>
        <dbReference type="RuleBase" id="RU361156"/>
    </source>
</evidence>
<dbReference type="PRINTS" id="PR00724">
    <property type="entry name" value="CRBOXYPTASEC"/>
</dbReference>
<dbReference type="OrthoDB" id="443318at2759"/>
<dbReference type="InterPro" id="IPR018202">
    <property type="entry name" value="Ser_caboxypep_ser_AS"/>
</dbReference>
<dbReference type="SUPFAM" id="SSF53474">
    <property type="entry name" value="alpha/beta-Hydrolases"/>
    <property type="match status" value="1"/>
</dbReference>
<feature type="chain" id="PRO_5013986642" description="Carboxypeptidase" evidence="2">
    <location>
        <begin position="25"/>
        <end position="453"/>
    </location>
</feature>
<feature type="signal peptide" evidence="2">
    <location>
        <begin position="1"/>
        <end position="24"/>
    </location>
</feature>
<keyword evidence="2" id="KW-0645">Protease</keyword>
<dbReference type="EMBL" id="KZ451903">
    <property type="protein sequence ID" value="PKA64721.1"/>
    <property type="molecule type" value="Genomic_DNA"/>
</dbReference>
<keyword evidence="2 3" id="KW-0121">Carboxypeptidase</keyword>
<dbReference type="EC" id="3.4.16.-" evidence="2"/>
<keyword evidence="4" id="KW-1185">Reference proteome</keyword>
<dbReference type="GO" id="GO:0006508">
    <property type="term" value="P:proteolysis"/>
    <property type="evidence" value="ECO:0007669"/>
    <property type="project" value="UniProtKB-KW"/>
</dbReference>
<keyword evidence="2 3" id="KW-0378">Hydrolase</keyword>
<comment type="similarity">
    <text evidence="1 2">Belongs to the peptidase S10 family.</text>
</comment>
<dbReference type="GO" id="GO:0004185">
    <property type="term" value="F:serine-type carboxypeptidase activity"/>
    <property type="evidence" value="ECO:0007669"/>
    <property type="project" value="UniProtKB-UniRule"/>
</dbReference>
<dbReference type="PROSITE" id="PS00131">
    <property type="entry name" value="CARBOXYPEPT_SER_SER"/>
    <property type="match status" value="1"/>
</dbReference>
<name>A0A2I0BAD3_9ASPA</name>
<keyword evidence="2" id="KW-0732">Signal</keyword>
<reference evidence="3 4" key="1">
    <citation type="journal article" date="2017" name="Nature">
        <title>The Apostasia genome and the evolution of orchids.</title>
        <authorList>
            <person name="Zhang G.Q."/>
            <person name="Liu K.W."/>
            <person name="Li Z."/>
            <person name="Lohaus R."/>
            <person name="Hsiao Y.Y."/>
            <person name="Niu S.C."/>
            <person name="Wang J.Y."/>
            <person name="Lin Y.C."/>
            <person name="Xu Q."/>
            <person name="Chen L.J."/>
            <person name="Yoshida K."/>
            <person name="Fujiwara S."/>
            <person name="Wang Z.W."/>
            <person name="Zhang Y.Q."/>
            <person name="Mitsuda N."/>
            <person name="Wang M."/>
            <person name="Liu G.H."/>
            <person name="Pecoraro L."/>
            <person name="Huang H.X."/>
            <person name="Xiao X.J."/>
            <person name="Lin M."/>
            <person name="Wu X.Y."/>
            <person name="Wu W.L."/>
            <person name="Chen Y.Y."/>
            <person name="Chang S.B."/>
            <person name="Sakamoto S."/>
            <person name="Ohme-Takagi M."/>
            <person name="Yagi M."/>
            <person name="Zeng S.J."/>
            <person name="Shen C.Y."/>
            <person name="Yeh C.M."/>
            <person name="Luo Y.B."/>
            <person name="Tsai W.C."/>
            <person name="Van de Peer Y."/>
            <person name="Liu Z.J."/>
        </authorList>
    </citation>
    <scope>NUCLEOTIDE SEQUENCE [LARGE SCALE GENOMIC DNA]</scope>
    <source>
        <strain evidence="4">cv. Shenzhen</strain>
        <tissue evidence="3">Stem</tissue>
    </source>
</reference>
<protein>
    <recommendedName>
        <fullName evidence="2">Carboxypeptidase</fullName>
        <ecNumber evidence="2">3.4.16.-</ecNumber>
    </recommendedName>
</protein>
<dbReference type="InterPro" id="IPR029058">
    <property type="entry name" value="AB_hydrolase_fold"/>
</dbReference>
<evidence type="ECO:0000313" key="3">
    <source>
        <dbReference type="EMBL" id="PKA64721.1"/>
    </source>
</evidence>
<evidence type="ECO:0000256" key="1">
    <source>
        <dbReference type="ARBA" id="ARBA00009431"/>
    </source>
</evidence>
<dbReference type="PANTHER" id="PTHR11802">
    <property type="entry name" value="SERINE PROTEASE FAMILY S10 SERINE CARBOXYPEPTIDASE"/>
    <property type="match status" value="1"/>
</dbReference>
<dbReference type="AlphaFoldDB" id="A0A2I0BAD3"/>
<dbReference type="Gene3D" id="3.40.50.1820">
    <property type="entry name" value="alpha/beta hydrolase"/>
    <property type="match status" value="1"/>
</dbReference>
<sequence>MDSFLLPLVLLLSLLFTNLPPADATASPPPSSLYPTEALPTESGYLTFNHTSNSSSAAALFFAFYEAQNPLSLLSQTPLLLWLQGGPGCSSMVGNLFELGPWLLSDDLRLRPNPFSWNHRFGLLFIDSPIGTGFSPAASPASIPSDQPTIAAHLFAALQSFFSSHPPSFRSRPFFLTGESYAGKYVPAAGYHILRQNPLVPPSLRINLAGIVVGNGLTHPVAQVGTHAATANFAGLINDRQRARLEELQDEAILLTREGRWPEASTARNRVFDCLQNATGLATLFDLTKKRPYGTAKLEGFLNAEEVKAALGAEKSPAWVECSDAVAEVLHGDVMKSVKFMLEEVLRKTRVLLYQGIFDLRDGVASSEAWMKVMEWEGIGRFMAAERKVWRVEGEVAGYLQRWGKLTHVVVSGAGHLVPVDQGRTAQAMIEGWVLQSGPLWAEEDDGDVRKAC</sequence>
<dbReference type="InterPro" id="IPR001563">
    <property type="entry name" value="Peptidase_S10"/>
</dbReference>
<dbReference type="Proteomes" id="UP000236161">
    <property type="component" value="Unassembled WGS sequence"/>
</dbReference>
<dbReference type="PANTHER" id="PTHR11802:SF454">
    <property type="entry name" value="SERINE CARBOXYPEPTIDASE-LIKE 50"/>
    <property type="match status" value="1"/>
</dbReference>
<gene>
    <name evidence="3" type="primary">SCPL50</name>
    <name evidence="3" type="ORF">AXF42_Ash007468</name>
</gene>